<reference evidence="10" key="1">
    <citation type="journal article" date="2016" name="Nature">
        <title>The genome of the seagrass Zostera marina reveals angiosperm adaptation to the sea.</title>
        <authorList>
            <person name="Olsen J.L."/>
            <person name="Rouze P."/>
            <person name="Verhelst B."/>
            <person name="Lin Y.-C."/>
            <person name="Bayer T."/>
            <person name="Collen J."/>
            <person name="Dattolo E."/>
            <person name="De Paoli E."/>
            <person name="Dittami S."/>
            <person name="Maumus F."/>
            <person name="Michel G."/>
            <person name="Kersting A."/>
            <person name="Lauritano C."/>
            <person name="Lohaus R."/>
            <person name="Toepel M."/>
            <person name="Tonon T."/>
            <person name="Vanneste K."/>
            <person name="Amirebrahimi M."/>
            <person name="Brakel J."/>
            <person name="Bostroem C."/>
            <person name="Chovatia M."/>
            <person name="Grimwood J."/>
            <person name="Jenkins J.W."/>
            <person name="Jueterbock A."/>
            <person name="Mraz A."/>
            <person name="Stam W.T."/>
            <person name="Tice H."/>
            <person name="Bornberg-Bauer E."/>
            <person name="Green P.J."/>
            <person name="Pearson G.A."/>
            <person name="Procaccini G."/>
            <person name="Duarte C.M."/>
            <person name="Schmutz J."/>
            <person name="Reusch T.B.H."/>
            <person name="Van de Peer Y."/>
        </authorList>
    </citation>
    <scope>NUCLEOTIDE SEQUENCE [LARGE SCALE GENOMIC DNA]</scope>
    <source>
        <strain evidence="10">cv. Finnish</strain>
    </source>
</reference>
<evidence type="ECO:0000256" key="5">
    <source>
        <dbReference type="ARBA" id="ARBA00023163"/>
    </source>
</evidence>
<evidence type="ECO:0000313" key="10">
    <source>
        <dbReference type="Proteomes" id="UP000036987"/>
    </source>
</evidence>
<evidence type="ECO:0000256" key="8">
    <source>
        <dbReference type="SAM" id="MobiDB-lite"/>
    </source>
</evidence>
<keyword evidence="4 7" id="KW-0238">DNA-binding</keyword>
<dbReference type="InterPro" id="IPR010409">
    <property type="entry name" value="GAGA-bd_tscrpt_act"/>
</dbReference>
<dbReference type="GO" id="GO:0009723">
    <property type="term" value="P:response to ethylene"/>
    <property type="evidence" value="ECO:0000318"/>
    <property type="project" value="GO_Central"/>
</dbReference>
<accession>A0A0K9PCF2</accession>
<keyword evidence="10" id="KW-1185">Reference proteome</keyword>
<organism evidence="9 10">
    <name type="scientific">Zostera marina</name>
    <name type="common">Eelgrass</name>
    <dbReference type="NCBI Taxonomy" id="29655"/>
    <lineage>
        <taxon>Eukaryota</taxon>
        <taxon>Viridiplantae</taxon>
        <taxon>Streptophyta</taxon>
        <taxon>Embryophyta</taxon>
        <taxon>Tracheophyta</taxon>
        <taxon>Spermatophyta</taxon>
        <taxon>Magnoliopsida</taxon>
        <taxon>Liliopsida</taxon>
        <taxon>Zosteraceae</taxon>
        <taxon>Zostera</taxon>
    </lineage>
</organism>
<evidence type="ECO:0000256" key="6">
    <source>
        <dbReference type="ARBA" id="ARBA00023242"/>
    </source>
</evidence>
<dbReference type="Pfam" id="PF06217">
    <property type="entry name" value="GAGA_bind"/>
    <property type="match status" value="1"/>
</dbReference>
<dbReference type="AlphaFoldDB" id="A0A0K9PCF2"/>
<name>A0A0K9PCF2_ZOSMR</name>
<proteinExistence type="inferred from homology"/>
<evidence type="ECO:0000256" key="3">
    <source>
        <dbReference type="ARBA" id="ARBA00023015"/>
    </source>
</evidence>
<protein>
    <recommendedName>
        <fullName evidence="7">GAGA-binding transcriptional activator</fullName>
    </recommendedName>
</protein>
<dbReference type="OrthoDB" id="1903765at2759"/>
<dbReference type="GO" id="GO:0005634">
    <property type="term" value="C:nucleus"/>
    <property type="evidence" value="ECO:0000318"/>
    <property type="project" value="GO_Central"/>
</dbReference>
<dbReference type="GO" id="GO:0043565">
    <property type="term" value="F:sequence-specific DNA binding"/>
    <property type="evidence" value="ECO:0000318"/>
    <property type="project" value="GO_Central"/>
</dbReference>
<comment type="subcellular location">
    <subcellularLocation>
        <location evidence="1 7">Nucleus</location>
    </subcellularLocation>
</comment>
<evidence type="ECO:0000256" key="7">
    <source>
        <dbReference type="RuleBase" id="RU367160"/>
    </source>
</evidence>
<dbReference type="PANTHER" id="PTHR31421">
    <property type="entry name" value="PROTEIN BASIC PENTACYSTEINE3"/>
    <property type="match status" value="1"/>
</dbReference>
<dbReference type="Proteomes" id="UP000036987">
    <property type="component" value="Unassembled WGS sequence"/>
</dbReference>
<comment type="function">
    <text evidence="7">Transcriptional regulator that specifically binds to GA-rich elements (GAGA-repeats) present in regulatory sequences of genes involved in developmental processes.</text>
</comment>
<comment type="caution">
    <text evidence="9">The sequence shown here is derived from an EMBL/GenBank/DDBJ whole genome shotgun (WGS) entry which is preliminary data.</text>
</comment>
<keyword evidence="3 7" id="KW-0805">Transcription regulation</keyword>
<dbReference type="EMBL" id="LFYR01000958">
    <property type="protein sequence ID" value="KMZ66738.1"/>
    <property type="molecule type" value="Genomic_DNA"/>
</dbReference>
<dbReference type="GO" id="GO:0003700">
    <property type="term" value="F:DNA-binding transcription factor activity"/>
    <property type="evidence" value="ECO:0000318"/>
    <property type="project" value="GO_Central"/>
</dbReference>
<evidence type="ECO:0000256" key="1">
    <source>
        <dbReference type="ARBA" id="ARBA00004123"/>
    </source>
</evidence>
<gene>
    <name evidence="9" type="ORF">ZOSMA_28G00980</name>
</gene>
<feature type="region of interest" description="Disordered" evidence="8">
    <location>
        <begin position="108"/>
        <end position="165"/>
    </location>
</feature>
<dbReference type="PANTHER" id="PTHR31421:SF22">
    <property type="entry name" value="PROTEIN BASIC PENTACYSTEINE3"/>
    <property type="match status" value="1"/>
</dbReference>
<feature type="compositionally biased region" description="Basic residues" evidence="8">
    <location>
        <begin position="130"/>
        <end position="147"/>
    </location>
</feature>
<evidence type="ECO:0000313" key="9">
    <source>
        <dbReference type="EMBL" id="KMZ66738.1"/>
    </source>
</evidence>
<keyword evidence="6 7" id="KW-0539">Nucleus</keyword>
<dbReference type="SMART" id="SM01226">
    <property type="entry name" value="GAGA_bind"/>
    <property type="match status" value="1"/>
</dbReference>
<sequence>MEDDDDALGFMNWGYYDQPLNFRHNNSSNNLGFQLMTNLPTVREDTKNLLTNPSFLHLNNSGIPNPDSSTPSENVIDSWIHQEEKISHPFPFIHPTYTPISDTRLIHYPHLPDPSSTIDKPKPSPSLLPGRRRGFKSSNSKKPKKKPHLEGEESGNNNGRCGRRKKNTEVVINGIDLDIGGIPTPVCTCTGTPQPCYRWGAGGWQSACCTNNLSTYPLPMNSKRRGARIAGRKMSQGAFKKVLEKLTTEGCDLSTVQIDLKSYWAKHGTNKFVTIR</sequence>
<evidence type="ECO:0000256" key="2">
    <source>
        <dbReference type="ARBA" id="ARBA00007911"/>
    </source>
</evidence>
<comment type="similarity">
    <text evidence="2 7">Belongs to the BBR/BPC family.</text>
</comment>
<evidence type="ECO:0000256" key="4">
    <source>
        <dbReference type="ARBA" id="ARBA00023125"/>
    </source>
</evidence>
<keyword evidence="5 7" id="KW-0804">Transcription</keyword>